<evidence type="ECO:0000256" key="6">
    <source>
        <dbReference type="ARBA" id="ARBA00039592"/>
    </source>
</evidence>
<dbReference type="PROSITE" id="PS50949">
    <property type="entry name" value="HTH_GNTR"/>
    <property type="match status" value="1"/>
</dbReference>
<keyword evidence="2" id="KW-0805">Transcription regulation</keyword>
<dbReference type="PRINTS" id="PR00035">
    <property type="entry name" value="HTHGNTR"/>
</dbReference>
<evidence type="ECO:0000313" key="8">
    <source>
        <dbReference type="EMBL" id="MDQ0455791.1"/>
    </source>
</evidence>
<dbReference type="PANTHER" id="PTHR43537">
    <property type="entry name" value="TRANSCRIPTIONAL REGULATOR, GNTR FAMILY"/>
    <property type="match status" value="1"/>
</dbReference>
<dbReference type="SUPFAM" id="SSF46785">
    <property type="entry name" value="Winged helix' DNA-binding domain"/>
    <property type="match status" value="1"/>
</dbReference>
<evidence type="ECO:0000256" key="3">
    <source>
        <dbReference type="ARBA" id="ARBA00023125"/>
    </source>
</evidence>
<gene>
    <name evidence="8" type="ORF">QO005_002131</name>
</gene>
<name>A0ABU0IC42_9HYPH</name>
<organism evidence="8 9">
    <name type="scientific">Rhizobium paknamense</name>
    <dbReference type="NCBI Taxonomy" id="1206817"/>
    <lineage>
        <taxon>Bacteria</taxon>
        <taxon>Pseudomonadati</taxon>
        <taxon>Pseudomonadota</taxon>
        <taxon>Alphaproteobacteria</taxon>
        <taxon>Hyphomicrobiales</taxon>
        <taxon>Rhizobiaceae</taxon>
        <taxon>Rhizobium/Agrobacterium group</taxon>
        <taxon>Rhizobium</taxon>
    </lineage>
</organism>
<proteinExistence type="predicted"/>
<dbReference type="InterPro" id="IPR036388">
    <property type="entry name" value="WH-like_DNA-bd_sf"/>
</dbReference>
<dbReference type="SMART" id="SM00895">
    <property type="entry name" value="FCD"/>
    <property type="match status" value="1"/>
</dbReference>
<evidence type="ECO:0000256" key="4">
    <source>
        <dbReference type="ARBA" id="ARBA00023163"/>
    </source>
</evidence>
<comment type="caution">
    <text evidence="8">The sequence shown here is derived from an EMBL/GenBank/DDBJ whole genome shotgun (WGS) entry which is preliminary data.</text>
</comment>
<evidence type="ECO:0000256" key="1">
    <source>
        <dbReference type="ARBA" id="ARBA00022491"/>
    </source>
</evidence>
<reference evidence="8 9" key="1">
    <citation type="submission" date="2023-07" db="EMBL/GenBank/DDBJ databases">
        <title>Genomic Encyclopedia of Type Strains, Phase IV (KMG-IV): sequencing the most valuable type-strain genomes for metagenomic binning, comparative biology and taxonomic classification.</title>
        <authorList>
            <person name="Goeker M."/>
        </authorList>
    </citation>
    <scope>NUCLEOTIDE SEQUENCE [LARGE SCALE GENOMIC DNA]</scope>
    <source>
        <strain evidence="8 9">DSM 100301</strain>
    </source>
</reference>
<evidence type="ECO:0000256" key="2">
    <source>
        <dbReference type="ARBA" id="ARBA00023015"/>
    </source>
</evidence>
<keyword evidence="1" id="KW-0678">Repressor</keyword>
<dbReference type="SMART" id="SM00345">
    <property type="entry name" value="HTH_GNTR"/>
    <property type="match status" value="1"/>
</dbReference>
<dbReference type="InterPro" id="IPR000524">
    <property type="entry name" value="Tscrpt_reg_HTH_GntR"/>
</dbReference>
<dbReference type="InterPro" id="IPR036390">
    <property type="entry name" value="WH_DNA-bd_sf"/>
</dbReference>
<dbReference type="Gene3D" id="1.20.120.530">
    <property type="entry name" value="GntR ligand-binding domain-like"/>
    <property type="match status" value="1"/>
</dbReference>
<dbReference type="Proteomes" id="UP001235269">
    <property type="component" value="Unassembled WGS sequence"/>
</dbReference>
<dbReference type="EMBL" id="JAUSWH010000005">
    <property type="protein sequence ID" value="MDQ0455791.1"/>
    <property type="molecule type" value="Genomic_DNA"/>
</dbReference>
<dbReference type="Pfam" id="PF07729">
    <property type="entry name" value="FCD"/>
    <property type="match status" value="1"/>
</dbReference>
<dbReference type="InterPro" id="IPR011711">
    <property type="entry name" value="GntR_C"/>
</dbReference>
<dbReference type="Gene3D" id="1.10.10.10">
    <property type="entry name" value="Winged helix-like DNA-binding domain superfamily/Winged helix DNA-binding domain"/>
    <property type="match status" value="1"/>
</dbReference>
<dbReference type="CDD" id="cd07377">
    <property type="entry name" value="WHTH_GntR"/>
    <property type="match status" value="1"/>
</dbReference>
<dbReference type="RefSeq" id="WP_307157982.1">
    <property type="nucleotide sequence ID" value="NZ_JAUSWH010000005.1"/>
</dbReference>
<accession>A0ABU0IC42</accession>
<keyword evidence="9" id="KW-1185">Reference proteome</keyword>
<evidence type="ECO:0000256" key="5">
    <source>
        <dbReference type="ARBA" id="ARBA00037357"/>
    </source>
</evidence>
<dbReference type="PANTHER" id="PTHR43537:SF34">
    <property type="entry name" value="PYRUVATE DEHYDROGENASE COMPLEX REPRESSOR"/>
    <property type="match status" value="1"/>
</dbReference>
<evidence type="ECO:0000259" key="7">
    <source>
        <dbReference type="PROSITE" id="PS50949"/>
    </source>
</evidence>
<sequence length="250" mass="27157">MSLAEKIEALIAERGLAPGDRLPPERQLAVDFGASRSRLREAIQTLISRGVLKSRQGGGTFVATPEEPGALDRALLPLLPLLEGEAGYWRDVMEIRKSLDGDAAYYAAQRATEANRQQIRSALVAMAEAGDDPARQALADAGFHRVLAEASHNIVLRQIVAGLAGLLRQSIAESLLRLYRQPDLIAALERQHRSIAEAVLAGEAEAARRAAIDHLQFVEDSLKAIEDGLARQKRARAALTRSDFQETTPS</sequence>
<dbReference type="SUPFAM" id="SSF48008">
    <property type="entry name" value="GntR ligand-binding domain-like"/>
    <property type="match status" value="1"/>
</dbReference>
<feature type="domain" description="HTH gntR-type" evidence="7">
    <location>
        <begin position="1"/>
        <end position="65"/>
    </location>
</feature>
<keyword evidence="4" id="KW-0804">Transcription</keyword>
<keyword evidence="3" id="KW-0238">DNA-binding</keyword>
<comment type="function">
    <text evidence="5">Transcriptional repressor for the pyruvate dehydrogenase complex genes aceEF and lpd.</text>
</comment>
<protein>
    <recommendedName>
        <fullName evidence="6">Pyruvate dehydrogenase complex repressor</fullName>
    </recommendedName>
</protein>
<evidence type="ECO:0000313" key="9">
    <source>
        <dbReference type="Proteomes" id="UP001235269"/>
    </source>
</evidence>
<dbReference type="InterPro" id="IPR008920">
    <property type="entry name" value="TF_FadR/GntR_C"/>
</dbReference>
<dbReference type="Pfam" id="PF00392">
    <property type="entry name" value="GntR"/>
    <property type="match status" value="1"/>
</dbReference>